<dbReference type="Proteomes" id="UP001319883">
    <property type="component" value="Unassembled WGS sequence"/>
</dbReference>
<evidence type="ECO:0000259" key="3">
    <source>
        <dbReference type="Pfam" id="PF08543"/>
    </source>
</evidence>
<evidence type="ECO:0000256" key="1">
    <source>
        <dbReference type="ARBA" id="ARBA00004948"/>
    </source>
</evidence>
<keyword evidence="4" id="KW-0418">Kinase</keyword>
<dbReference type="GO" id="GO:0016301">
    <property type="term" value="F:kinase activity"/>
    <property type="evidence" value="ECO:0007669"/>
    <property type="project" value="UniProtKB-KW"/>
</dbReference>
<dbReference type="PANTHER" id="PTHR20858">
    <property type="entry name" value="PHOSPHOMETHYLPYRIMIDINE KINASE"/>
    <property type="match status" value="1"/>
</dbReference>
<dbReference type="Gene3D" id="3.40.1190.20">
    <property type="match status" value="1"/>
</dbReference>
<dbReference type="EC" id="2.7.1.49" evidence="2"/>
<protein>
    <recommendedName>
        <fullName evidence="2">hydroxymethylpyrimidine kinase</fullName>
        <ecNumber evidence="2">2.7.1.49</ecNumber>
    </recommendedName>
</protein>
<organism evidence="4 5">
    <name type="scientific">Modicisalibacter tunisiensis</name>
    <dbReference type="NCBI Taxonomy" id="390637"/>
    <lineage>
        <taxon>Bacteria</taxon>
        <taxon>Pseudomonadati</taxon>
        <taxon>Pseudomonadota</taxon>
        <taxon>Gammaproteobacteria</taxon>
        <taxon>Oceanospirillales</taxon>
        <taxon>Halomonadaceae</taxon>
        <taxon>Modicisalibacter</taxon>
    </lineage>
</organism>
<comment type="pathway">
    <text evidence="1">Cofactor biosynthesis; thiamine diphosphate biosynthesis.</text>
</comment>
<dbReference type="RefSeq" id="WP_224420346.1">
    <property type="nucleotide sequence ID" value="NZ_JAGXFD010000001.1"/>
</dbReference>
<keyword evidence="4" id="KW-0808">Transferase</keyword>
<reference evidence="4 5" key="1">
    <citation type="submission" date="2021-05" db="EMBL/GenBank/DDBJ databases">
        <title>Petroleum and Energy Research Collection (APPE): ex situ preservation of microbial diversity associated with the oil industry and exploitation of its biotechnological potential.</title>
        <authorList>
            <person name="Paixao C.T.M."/>
            <person name="Gomes M.B."/>
            <person name="Oliveira V.M."/>
        </authorList>
    </citation>
    <scope>NUCLEOTIDE SEQUENCE [LARGE SCALE GENOMIC DNA]</scope>
    <source>
        <strain evidence="4 5">LIT2</strain>
    </source>
</reference>
<keyword evidence="5" id="KW-1185">Reference proteome</keyword>
<dbReference type="InterPro" id="IPR013749">
    <property type="entry name" value="PM/HMP-P_kinase-1"/>
</dbReference>
<comment type="caution">
    <text evidence="4">The sequence shown here is derived from an EMBL/GenBank/DDBJ whole genome shotgun (WGS) entry which is preliminary data.</text>
</comment>
<dbReference type="CDD" id="cd01169">
    <property type="entry name" value="HMPP_kinase"/>
    <property type="match status" value="1"/>
</dbReference>
<dbReference type="PANTHER" id="PTHR20858:SF17">
    <property type="entry name" value="HYDROXYMETHYLPYRIMIDINE_PHOSPHOMETHYLPYRIMIDINE KINASE THI20-RELATED"/>
    <property type="match status" value="1"/>
</dbReference>
<dbReference type="EMBL" id="JAGXFD010000001">
    <property type="protein sequence ID" value="MBZ9566899.1"/>
    <property type="molecule type" value="Genomic_DNA"/>
</dbReference>
<dbReference type="InterPro" id="IPR029056">
    <property type="entry name" value="Ribokinase-like"/>
</dbReference>
<accession>A0ABS7WWB5</accession>
<dbReference type="Pfam" id="PF08543">
    <property type="entry name" value="Phos_pyr_kin"/>
    <property type="match status" value="1"/>
</dbReference>
<name>A0ABS7WWB5_9GAMM</name>
<dbReference type="InterPro" id="IPR004399">
    <property type="entry name" value="HMP/HMP-P_kinase_dom"/>
</dbReference>
<evidence type="ECO:0000313" key="5">
    <source>
        <dbReference type="Proteomes" id="UP001319883"/>
    </source>
</evidence>
<evidence type="ECO:0000256" key="2">
    <source>
        <dbReference type="ARBA" id="ARBA00012135"/>
    </source>
</evidence>
<evidence type="ECO:0000313" key="4">
    <source>
        <dbReference type="EMBL" id="MBZ9566899.1"/>
    </source>
</evidence>
<dbReference type="SUPFAM" id="SSF53613">
    <property type="entry name" value="Ribokinase-like"/>
    <property type="match status" value="1"/>
</dbReference>
<sequence length="278" mass="29548">MATRDLPAALVLAGHDATGGAGLVADAEAIAACGGWPLTVPTSLTVQTTRDVRRVTPASPDMMRETVQALVEDFEIAAIKLGLIADIATLEVILEVLRRLPGVPVVCDPVLRAGGGSELAATALPEALRERLLPGVDLLTPNRQELERLAPQADDDTARATELLSRGCQAVLITGTDQPAAGSDPTCVTHTLHTPELTRQWQWPRLPGAYHGSGCTLAAAAAARLAAGERLVAACEQAQRFTWESLRHGWRPAAGQHLPRRLWQLPAAFDPEALDDRS</sequence>
<gene>
    <name evidence="4" type="ORF">KGQ91_04260</name>
</gene>
<proteinExistence type="predicted"/>
<feature type="domain" description="Pyridoxamine kinase/Phosphomethylpyrimidine kinase" evidence="3">
    <location>
        <begin position="16"/>
        <end position="255"/>
    </location>
</feature>